<dbReference type="Pfam" id="PF01321">
    <property type="entry name" value="Creatinase_N"/>
    <property type="match status" value="1"/>
</dbReference>
<feature type="domain" description="Peptidase M24" evidence="4">
    <location>
        <begin position="137"/>
        <end position="338"/>
    </location>
</feature>
<evidence type="ECO:0000259" key="5">
    <source>
        <dbReference type="Pfam" id="PF01321"/>
    </source>
</evidence>
<name>A0A4Y7RIY4_9FIRM</name>
<dbReference type="Pfam" id="PF00557">
    <property type="entry name" value="Peptidase_M24"/>
    <property type="match status" value="1"/>
</dbReference>
<dbReference type="InterPro" id="IPR001714">
    <property type="entry name" value="Pept_M24_MAP"/>
</dbReference>
<evidence type="ECO:0000259" key="4">
    <source>
        <dbReference type="Pfam" id="PF00557"/>
    </source>
</evidence>
<keyword evidence="7" id="KW-1185">Reference proteome</keyword>
<accession>A0A4Y7RIY4</accession>
<evidence type="ECO:0000313" key="7">
    <source>
        <dbReference type="Proteomes" id="UP000297597"/>
    </source>
</evidence>
<dbReference type="GO" id="GO:0004177">
    <property type="term" value="F:aminopeptidase activity"/>
    <property type="evidence" value="ECO:0007669"/>
    <property type="project" value="UniProtKB-KW"/>
</dbReference>
<dbReference type="EC" id="3.4.11.-" evidence="6"/>
<proteinExistence type="inferred from homology"/>
<dbReference type="GO" id="GO:0008235">
    <property type="term" value="F:metalloexopeptidase activity"/>
    <property type="evidence" value="ECO:0007669"/>
    <property type="project" value="UniProtKB-ARBA"/>
</dbReference>
<evidence type="ECO:0000256" key="2">
    <source>
        <dbReference type="ARBA" id="ARBA00022723"/>
    </source>
</evidence>
<dbReference type="OrthoDB" id="9806388at2"/>
<dbReference type="PANTHER" id="PTHR46112">
    <property type="entry name" value="AMINOPEPTIDASE"/>
    <property type="match status" value="1"/>
</dbReference>
<dbReference type="AlphaFoldDB" id="A0A4Y7RIY4"/>
<gene>
    <name evidence="6" type="primary">ypdF</name>
    <name evidence="6" type="ORF">Pmgp_03499</name>
</gene>
<dbReference type="InterPro" id="IPR036005">
    <property type="entry name" value="Creatinase/aminopeptidase-like"/>
</dbReference>
<dbReference type="PANTHER" id="PTHR46112:SF3">
    <property type="entry name" value="AMINOPEPTIDASE YPDF"/>
    <property type="match status" value="1"/>
</dbReference>
<organism evidence="6 7">
    <name type="scientific">Pelotomaculum propionicicum</name>
    <dbReference type="NCBI Taxonomy" id="258475"/>
    <lineage>
        <taxon>Bacteria</taxon>
        <taxon>Bacillati</taxon>
        <taxon>Bacillota</taxon>
        <taxon>Clostridia</taxon>
        <taxon>Eubacteriales</taxon>
        <taxon>Desulfotomaculaceae</taxon>
        <taxon>Pelotomaculum</taxon>
    </lineage>
</organism>
<dbReference type="Gene3D" id="3.40.350.10">
    <property type="entry name" value="Creatinase/prolidase N-terminal domain"/>
    <property type="match status" value="1"/>
</dbReference>
<dbReference type="InterPro" id="IPR001131">
    <property type="entry name" value="Peptidase_M24B_aminopep-P_CS"/>
</dbReference>
<dbReference type="RefSeq" id="WP_134215700.1">
    <property type="nucleotide sequence ID" value="NZ_QFFZ01000067.1"/>
</dbReference>
<dbReference type="Proteomes" id="UP000297597">
    <property type="component" value="Unassembled WGS sequence"/>
</dbReference>
<feature type="domain" description="Creatinase N-terminal" evidence="5">
    <location>
        <begin position="4"/>
        <end position="129"/>
    </location>
</feature>
<comment type="caution">
    <text evidence="6">The sequence shown here is derived from an EMBL/GenBank/DDBJ whole genome shotgun (WGS) entry which is preliminary data.</text>
</comment>
<dbReference type="PRINTS" id="PR00599">
    <property type="entry name" value="MAPEPTIDASE"/>
</dbReference>
<dbReference type="Gene3D" id="3.90.230.10">
    <property type="entry name" value="Creatinase/methionine aminopeptidase superfamily"/>
    <property type="match status" value="1"/>
</dbReference>
<evidence type="ECO:0000313" key="6">
    <source>
        <dbReference type="EMBL" id="TEB08954.1"/>
    </source>
</evidence>
<dbReference type="InterPro" id="IPR050659">
    <property type="entry name" value="Peptidase_M24B"/>
</dbReference>
<reference evidence="6 7" key="1">
    <citation type="journal article" date="2018" name="Environ. Microbiol.">
        <title>Novel energy conservation strategies and behaviour of Pelotomaculum schinkii driving syntrophic propionate catabolism.</title>
        <authorList>
            <person name="Hidalgo-Ahumada C.A.P."/>
            <person name="Nobu M.K."/>
            <person name="Narihiro T."/>
            <person name="Tamaki H."/>
            <person name="Liu W.T."/>
            <person name="Kamagata Y."/>
            <person name="Stams A.J.M."/>
            <person name="Imachi H."/>
            <person name="Sousa D.Z."/>
        </authorList>
    </citation>
    <scope>NUCLEOTIDE SEQUENCE [LARGE SCALE GENOMIC DNA]</scope>
    <source>
        <strain evidence="6 7">MGP</strain>
    </source>
</reference>
<keyword evidence="2" id="KW-0479">Metal-binding</keyword>
<dbReference type="CDD" id="cd01092">
    <property type="entry name" value="APP-like"/>
    <property type="match status" value="1"/>
</dbReference>
<dbReference type="FunFam" id="3.90.230.10:FF:000014">
    <property type="entry name" value="Aminopeptidase P family protein"/>
    <property type="match status" value="1"/>
</dbReference>
<keyword evidence="6" id="KW-0031">Aminopeptidase</keyword>
<dbReference type="SUPFAM" id="SSF55920">
    <property type="entry name" value="Creatinase/aminopeptidase"/>
    <property type="match status" value="1"/>
</dbReference>
<keyword evidence="3 6" id="KW-0378">Hydrolase</keyword>
<evidence type="ECO:0000256" key="1">
    <source>
        <dbReference type="ARBA" id="ARBA00008766"/>
    </source>
</evidence>
<dbReference type="GO" id="GO:0046872">
    <property type="term" value="F:metal ion binding"/>
    <property type="evidence" value="ECO:0007669"/>
    <property type="project" value="UniProtKB-KW"/>
</dbReference>
<dbReference type="InterPro" id="IPR000994">
    <property type="entry name" value="Pept_M24"/>
</dbReference>
<dbReference type="InterPro" id="IPR000587">
    <property type="entry name" value="Creatinase_N"/>
</dbReference>
<dbReference type="EMBL" id="QFFZ01000067">
    <property type="protein sequence ID" value="TEB08954.1"/>
    <property type="molecule type" value="Genomic_DNA"/>
</dbReference>
<dbReference type="InterPro" id="IPR029149">
    <property type="entry name" value="Creatin/AminoP/Spt16_N"/>
</dbReference>
<dbReference type="PROSITE" id="PS00491">
    <property type="entry name" value="PROLINE_PEPTIDASE"/>
    <property type="match status" value="1"/>
</dbReference>
<evidence type="ECO:0000256" key="3">
    <source>
        <dbReference type="ARBA" id="ARBA00022801"/>
    </source>
</evidence>
<protein>
    <submittedName>
        <fullName evidence="6">Aminopeptidase YpdF</fullName>
        <ecNumber evidence="6">3.4.11.-</ecNumber>
    </submittedName>
</protein>
<comment type="similarity">
    <text evidence="1">Belongs to the peptidase M24B family.</text>
</comment>
<sequence>MLDRINRLLEHFNQAGCEAFYVTDPANRFYLSGFSGTTGSLLLARGLYCLLTDFRYTEQAASECPDYKIIDVTGSYNMVLAEILKEHNLVRLGCEGDHLTYNQFSDLKKMLPGIELKPGSGMVEHLRLCKDENEIKHIEEAARLADQAFVKILPAVNTGAAEREIALQLEYLMRESGAEESAFKIIVASGSRSALPHGVASLKTLQRGDLVTFDFGAVYRGYNSDITRTVVIGPPDARQKEIYEIVLEAQMNAISVIKAGVRAADVDQAARGIIEKKGYGPNFGHSTGHGLGLDVHENPRLSAKDETILRSGMVVTVEPGIYLPGWGGVRIEDTVVVEDNGCRILTKTPKEKLLVL</sequence>
<keyword evidence="6" id="KW-0645">Protease</keyword>